<dbReference type="GO" id="GO:0016987">
    <property type="term" value="F:sigma factor activity"/>
    <property type="evidence" value="ECO:0007669"/>
    <property type="project" value="UniProtKB-KW"/>
</dbReference>
<dbReference type="AlphaFoldDB" id="A0A1I3PM30"/>
<dbReference type="GO" id="GO:0003677">
    <property type="term" value="F:DNA binding"/>
    <property type="evidence" value="ECO:0007669"/>
    <property type="project" value="InterPro"/>
</dbReference>
<keyword evidence="2" id="KW-0805">Transcription regulation</keyword>
<organism evidence="7 8">
    <name type="scientific">Parapedobacter indicus</name>
    <dbReference type="NCBI Taxonomy" id="1477437"/>
    <lineage>
        <taxon>Bacteria</taxon>
        <taxon>Pseudomonadati</taxon>
        <taxon>Bacteroidota</taxon>
        <taxon>Sphingobacteriia</taxon>
        <taxon>Sphingobacteriales</taxon>
        <taxon>Sphingobacteriaceae</taxon>
        <taxon>Parapedobacter</taxon>
    </lineage>
</organism>
<comment type="similarity">
    <text evidence="1">Belongs to the sigma-70 factor family. ECF subfamily.</text>
</comment>
<dbReference type="NCBIfam" id="TIGR02937">
    <property type="entry name" value="sigma70-ECF"/>
    <property type="match status" value="1"/>
</dbReference>
<dbReference type="CDD" id="cd06171">
    <property type="entry name" value="Sigma70_r4"/>
    <property type="match status" value="1"/>
</dbReference>
<dbReference type="InterPro" id="IPR013324">
    <property type="entry name" value="RNA_pol_sigma_r3/r4-like"/>
</dbReference>
<evidence type="ECO:0000313" key="7">
    <source>
        <dbReference type="EMBL" id="SFJ22784.1"/>
    </source>
</evidence>
<sequence length="203" mass="23530">MRFTESVDDQSGTGQVMTKICEPMDNLGEDSLFFALKRGDIAAYEAVFKRYYKSLVVEAYYLLKDEAEAEDQVQQFFVEAYSTHALSSIRTSVKAYLHTSIRNKCLNLLAKRKVENCRRESYLQTETGQQIGADITLENRELSERMERAISKLPYRRLQAVKLVYLEERKYQEAADMLGISVNSIKTHLRLALEALRKDFKKF</sequence>
<dbReference type="PANTHER" id="PTHR43133">
    <property type="entry name" value="RNA POLYMERASE ECF-TYPE SIGMA FACTO"/>
    <property type="match status" value="1"/>
</dbReference>
<dbReference type="Pfam" id="PF04542">
    <property type="entry name" value="Sigma70_r2"/>
    <property type="match status" value="1"/>
</dbReference>
<name>A0A1I3PM30_9SPHI</name>
<keyword evidence="8" id="KW-1185">Reference proteome</keyword>
<gene>
    <name evidence="7" type="ORF">SAMN05444682_10899</name>
</gene>
<proteinExistence type="inferred from homology"/>
<dbReference type="GO" id="GO:0006352">
    <property type="term" value="P:DNA-templated transcription initiation"/>
    <property type="evidence" value="ECO:0007669"/>
    <property type="project" value="InterPro"/>
</dbReference>
<dbReference type="InterPro" id="IPR039425">
    <property type="entry name" value="RNA_pol_sigma-70-like"/>
</dbReference>
<protein>
    <submittedName>
        <fullName evidence="7">RNA polymerase sigma-70 factor, ECF subfamily</fullName>
    </submittedName>
</protein>
<evidence type="ECO:0000256" key="1">
    <source>
        <dbReference type="ARBA" id="ARBA00010641"/>
    </source>
</evidence>
<dbReference type="InterPro" id="IPR013249">
    <property type="entry name" value="RNA_pol_sigma70_r4_t2"/>
</dbReference>
<evidence type="ECO:0000259" key="6">
    <source>
        <dbReference type="Pfam" id="PF08281"/>
    </source>
</evidence>
<dbReference type="Gene3D" id="1.10.1740.10">
    <property type="match status" value="1"/>
</dbReference>
<dbReference type="Pfam" id="PF08281">
    <property type="entry name" value="Sigma70_r4_2"/>
    <property type="match status" value="1"/>
</dbReference>
<dbReference type="PANTHER" id="PTHR43133:SF46">
    <property type="entry name" value="RNA POLYMERASE SIGMA-70 FACTOR ECF SUBFAMILY"/>
    <property type="match status" value="1"/>
</dbReference>
<feature type="domain" description="RNA polymerase sigma factor 70 region 4 type 2" evidence="6">
    <location>
        <begin position="144"/>
        <end position="196"/>
    </location>
</feature>
<reference evidence="7 8" key="1">
    <citation type="submission" date="2016-10" db="EMBL/GenBank/DDBJ databases">
        <authorList>
            <person name="de Groot N.N."/>
        </authorList>
    </citation>
    <scope>NUCLEOTIDE SEQUENCE [LARGE SCALE GENOMIC DNA]</scope>
    <source>
        <strain evidence="7 8">RK1</strain>
    </source>
</reference>
<dbReference type="SUPFAM" id="SSF88946">
    <property type="entry name" value="Sigma2 domain of RNA polymerase sigma factors"/>
    <property type="match status" value="1"/>
</dbReference>
<feature type="domain" description="RNA polymerase sigma-70 region 2" evidence="5">
    <location>
        <begin position="48"/>
        <end position="113"/>
    </location>
</feature>
<dbReference type="SUPFAM" id="SSF88659">
    <property type="entry name" value="Sigma3 and sigma4 domains of RNA polymerase sigma factors"/>
    <property type="match status" value="1"/>
</dbReference>
<evidence type="ECO:0000256" key="3">
    <source>
        <dbReference type="ARBA" id="ARBA00023082"/>
    </source>
</evidence>
<dbReference type="Proteomes" id="UP000198670">
    <property type="component" value="Unassembled WGS sequence"/>
</dbReference>
<dbReference type="OrthoDB" id="653814at2"/>
<evidence type="ECO:0000256" key="2">
    <source>
        <dbReference type="ARBA" id="ARBA00023015"/>
    </source>
</evidence>
<dbReference type="EMBL" id="FOQO01000008">
    <property type="protein sequence ID" value="SFJ22784.1"/>
    <property type="molecule type" value="Genomic_DNA"/>
</dbReference>
<evidence type="ECO:0000256" key="4">
    <source>
        <dbReference type="ARBA" id="ARBA00023163"/>
    </source>
</evidence>
<keyword evidence="4" id="KW-0804">Transcription</keyword>
<dbReference type="InterPro" id="IPR014284">
    <property type="entry name" value="RNA_pol_sigma-70_dom"/>
</dbReference>
<evidence type="ECO:0000313" key="8">
    <source>
        <dbReference type="Proteomes" id="UP000198670"/>
    </source>
</evidence>
<evidence type="ECO:0000259" key="5">
    <source>
        <dbReference type="Pfam" id="PF04542"/>
    </source>
</evidence>
<dbReference type="STRING" id="1477437.SAMN05444682_10899"/>
<dbReference type="InterPro" id="IPR007627">
    <property type="entry name" value="RNA_pol_sigma70_r2"/>
</dbReference>
<dbReference type="Gene3D" id="1.10.10.10">
    <property type="entry name" value="Winged helix-like DNA-binding domain superfamily/Winged helix DNA-binding domain"/>
    <property type="match status" value="1"/>
</dbReference>
<accession>A0A1I3PM30</accession>
<dbReference type="InterPro" id="IPR036388">
    <property type="entry name" value="WH-like_DNA-bd_sf"/>
</dbReference>
<dbReference type="InterPro" id="IPR013325">
    <property type="entry name" value="RNA_pol_sigma_r2"/>
</dbReference>
<keyword evidence="3" id="KW-0731">Sigma factor</keyword>